<dbReference type="GO" id="GO:0004674">
    <property type="term" value="F:protein serine/threonine kinase activity"/>
    <property type="evidence" value="ECO:0007669"/>
    <property type="project" value="UniProtKB-KW"/>
</dbReference>
<evidence type="ECO:0000256" key="5">
    <source>
        <dbReference type="ARBA" id="ARBA00022777"/>
    </source>
</evidence>
<keyword evidence="5" id="KW-0418">Kinase</keyword>
<dbReference type="AlphaFoldDB" id="A0A8S1UNE5"/>
<keyword evidence="4" id="KW-0547">Nucleotide-binding</keyword>
<keyword evidence="3" id="KW-0808">Transferase</keyword>
<keyword evidence="10" id="KW-1185">Reference proteome</keyword>
<dbReference type="CDD" id="cd05123">
    <property type="entry name" value="STKc_AGC"/>
    <property type="match status" value="1"/>
</dbReference>
<evidence type="ECO:0000313" key="10">
    <source>
        <dbReference type="Proteomes" id="UP000689195"/>
    </source>
</evidence>
<dbReference type="PROSITE" id="PS00108">
    <property type="entry name" value="PROTEIN_KINASE_ST"/>
    <property type="match status" value="1"/>
</dbReference>
<dbReference type="PANTHER" id="PTHR24351">
    <property type="entry name" value="RIBOSOMAL PROTEIN S6 KINASE"/>
    <property type="match status" value="1"/>
</dbReference>
<dbReference type="InterPro" id="IPR008271">
    <property type="entry name" value="Ser/Thr_kinase_AS"/>
</dbReference>
<evidence type="ECO:0000256" key="2">
    <source>
        <dbReference type="ARBA" id="ARBA00022553"/>
    </source>
</evidence>
<dbReference type="Proteomes" id="UP000689195">
    <property type="component" value="Unassembled WGS sequence"/>
</dbReference>
<evidence type="ECO:0000313" key="9">
    <source>
        <dbReference type="EMBL" id="CAD8165242.1"/>
    </source>
</evidence>
<name>A0A8S1UNE5_9CILI</name>
<dbReference type="InterPro" id="IPR000961">
    <property type="entry name" value="AGC-kinase_C"/>
</dbReference>
<dbReference type="PROSITE" id="PS51285">
    <property type="entry name" value="AGC_KINASE_CTER"/>
    <property type="match status" value="1"/>
</dbReference>
<dbReference type="GO" id="GO:0005524">
    <property type="term" value="F:ATP binding"/>
    <property type="evidence" value="ECO:0007669"/>
    <property type="project" value="UniProtKB-KW"/>
</dbReference>
<dbReference type="SMART" id="SM00133">
    <property type="entry name" value="S_TK_X"/>
    <property type="match status" value="1"/>
</dbReference>
<dbReference type="InterPro" id="IPR000719">
    <property type="entry name" value="Prot_kinase_dom"/>
</dbReference>
<dbReference type="EMBL" id="CAJJDO010000042">
    <property type="protein sequence ID" value="CAD8165242.1"/>
    <property type="molecule type" value="Genomic_DNA"/>
</dbReference>
<evidence type="ECO:0000256" key="1">
    <source>
        <dbReference type="ARBA" id="ARBA00022527"/>
    </source>
</evidence>
<dbReference type="OrthoDB" id="63267at2759"/>
<dbReference type="FunFam" id="1.10.510.10:FF:000048">
    <property type="entry name" value="Protein kinase C"/>
    <property type="match status" value="1"/>
</dbReference>
<dbReference type="PROSITE" id="PS50011">
    <property type="entry name" value="PROTEIN_KINASE_DOM"/>
    <property type="match status" value="1"/>
</dbReference>
<accession>A0A8S1UNE5</accession>
<dbReference type="InterPro" id="IPR045270">
    <property type="entry name" value="STKc_AGC"/>
</dbReference>
<gene>
    <name evidence="9" type="ORF">PPENT_87.1.T0420113</name>
</gene>
<evidence type="ECO:0000256" key="3">
    <source>
        <dbReference type="ARBA" id="ARBA00022679"/>
    </source>
</evidence>
<dbReference type="SMART" id="SM00220">
    <property type="entry name" value="S_TKc"/>
    <property type="match status" value="1"/>
</dbReference>
<evidence type="ECO:0000259" key="8">
    <source>
        <dbReference type="PROSITE" id="PS51285"/>
    </source>
</evidence>
<protein>
    <submittedName>
        <fullName evidence="9">Uncharacterized protein</fullName>
    </submittedName>
</protein>
<evidence type="ECO:0000259" key="7">
    <source>
        <dbReference type="PROSITE" id="PS50011"/>
    </source>
</evidence>
<proteinExistence type="predicted"/>
<feature type="domain" description="Protein kinase" evidence="7">
    <location>
        <begin position="59"/>
        <end position="309"/>
    </location>
</feature>
<keyword evidence="2" id="KW-0597">Phosphoprotein</keyword>
<comment type="caution">
    <text evidence="9">The sequence shown here is derived from an EMBL/GenBank/DDBJ whole genome shotgun (WGS) entry which is preliminary data.</text>
</comment>
<reference evidence="9" key="1">
    <citation type="submission" date="2021-01" db="EMBL/GenBank/DDBJ databases">
        <authorList>
            <consortium name="Genoscope - CEA"/>
            <person name="William W."/>
        </authorList>
    </citation>
    <scope>NUCLEOTIDE SEQUENCE</scope>
</reference>
<keyword evidence="1" id="KW-0723">Serine/threonine-protein kinase</keyword>
<dbReference type="Pfam" id="PF00069">
    <property type="entry name" value="Pkinase"/>
    <property type="match status" value="1"/>
</dbReference>
<organism evidence="9 10">
    <name type="scientific">Paramecium pentaurelia</name>
    <dbReference type="NCBI Taxonomy" id="43138"/>
    <lineage>
        <taxon>Eukaryota</taxon>
        <taxon>Sar</taxon>
        <taxon>Alveolata</taxon>
        <taxon>Ciliophora</taxon>
        <taxon>Intramacronucleata</taxon>
        <taxon>Oligohymenophorea</taxon>
        <taxon>Peniculida</taxon>
        <taxon>Parameciidae</taxon>
        <taxon>Paramecium</taxon>
    </lineage>
</organism>
<sequence length="371" mass="43381">MGQCFDSCRESKSDRVSLESQNKVSIQEKVYDNYRNNFTTQLSEFNDKEQTQKIDITHFKLIKTLGKGACGKVLLVKKKNNNTQYAMKIVSKQRAKEEYIQAERFILQHITHPFITKLHYAFQSNTKLYLIMDFCQGGELFFHLRRAYKFTEEQSKFYICEIIVALEHLHKNKILYRDLKPENILICSDGHIKLIDFGLSKILTDIKTRSHSVVGTPEYLAPEIYQDDGQGHDEQCDWWSLGALLYEMLTGAAPFYSVDRTLMFRNRLEKPLDIKPWFSEECKSLLQGLLNNDASQRLDVNQIKSHIFFRGIDWEGVIYKQLEPPLKLELKGPSDLQYFNRMFIDEPAIDSPESLKNGKTYENFSFEEDES</sequence>
<evidence type="ECO:0000256" key="4">
    <source>
        <dbReference type="ARBA" id="ARBA00022741"/>
    </source>
</evidence>
<keyword evidence="6" id="KW-0067">ATP-binding</keyword>
<evidence type="ECO:0000256" key="6">
    <source>
        <dbReference type="ARBA" id="ARBA00022840"/>
    </source>
</evidence>
<feature type="domain" description="AGC-kinase C-terminal" evidence="8">
    <location>
        <begin position="310"/>
        <end position="371"/>
    </location>
</feature>
<dbReference type="FunFam" id="3.30.200.20:FF:000537">
    <property type="entry name" value="Non-specific serine/threonine protein kinase"/>
    <property type="match status" value="1"/>
</dbReference>